<evidence type="ECO:0000256" key="9">
    <source>
        <dbReference type="ARBA" id="ARBA00023251"/>
    </source>
</evidence>
<feature type="transmembrane region" description="Helical" evidence="10">
    <location>
        <begin position="50"/>
        <end position="74"/>
    </location>
</feature>
<feature type="transmembrane region" description="Helical" evidence="10">
    <location>
        <begin position="171"/>
        <end position="191"/>
    </location>
</feature>
<dbReference type="PANTHER" id="PTHR43823">
    <property type="entry name" value="SPORULATION PROTEIN YKVU"/>
    <property type="match status" value="1"/>
</dbReference>
<evidence type="ECO:0000256" key="8">
    <source>
        <dbReference type="ARBA" id="ARBA00023136"/>
    </source>
</evidence>
<feature type="transmembrane region" description="Helical" evidence="10">
    <location>
        <begin position="315"/>
        <end position="338"/>
    </location>
</feature>
<keyword evidence="5" id="KW-1003">Cell membrane</keyword>
<feature type="transmembrane region" description="Helical" evidence="10">
    <location>
        <begin position="238"/>
        <end position="255"/>
    </location>
</feature>
<dbReference type="GO" id="GO:0005886">
    <property type="term" value="C:plasma membrane"/>
    <property type="evidence" value="ECO:0007669"/>
    <property type="project" value="UniProtKB-SubCell"/>
</dbReference>
<feature type="transmembrane region" description="Helical" evidence="10">
    <location>
        <begin position="197"/>
        <end position="217"/>
    </location>
</feature>
<evidence type="ECO:0000313" key="11">
    <source>
        <dbReference type="EMBL" id="MBF0935542.1"/>
    </source>
</evidence>
<evidence type="ECO:0000256" key="5">
    <source>
        <dbReference type="ARBA" id="ARBA00022475"/>
    </source>
</evidence>
<dbReference type="InterPro" id="IPR002528">
    <property type="entry name" value="MATE_fam"/>
</dbReference>
<dbReference type="PANTHER" id="PTHR43823:SF3">
    <property type="entry name" value="MULTIDRUG EXPORT PROTEIN MEPA"/>
    <property type="match status" value="1"/>
</dbReference>
<feature type="transmembrane region" description="Helical" evidence="10">
    <location>
        <begin position="21"/>
        <end position="38"/>
    </location>
</feature>
<dbReference type="CDD" id="cd13143">
    <property type="entry name" value="MATE_MepA_like"/>
    <property type="match status" value="1"/>
</dbReference>
<feature type="transmembrane region" description="Helical" evidence="10">
    <location>
        <begin position="391"/>
        <end position="412"/>
    </location>
</feature>
<reference evidence="11" key="1">
    <citation type="submission" date="2020-04" db="EMBL/GenBank/DDBJ databases">
        <title>Deep metagenomics examines the oral microbiome during advanced dental caries in children, revealing novel taxa and co-occurrences with host molecules.</title>
        <authorList>
            <person name="Baker J.L."/>
            <person name="Morton J.T."/>
            <person name="Dinis M."/>
            <person name="Alvarez R."/>
            <person name="Tran N.C."/>
            <person name="Knight R."/>
            <person name="Edlund A."/>
        </authorList>
    </citation>
    <scope>NUCLEOTIDE SEQUENCE</scope>
    <source>
        <strain evidence="11">JCVI_23_bin.16</strain>
    </source>
</reference>
<dbReference type="GO" id="GO:0015297">
    <property type="term" value="F:antiporter activity"/>
    <property type="evidence" value="ECO:0007669"/>
    <property type="project" value="InterPro"/>
</dbReference>
<feature type="transmembrane region" description="Helical" evidence="10">
    <location>
        <begin position="275"/>
        <end position="294"/>
    </location>
</feature>
<evidence type="ECO:0000256" key="4">
    <source>
        <dbReference type="ARBA" id="ARBA00022448"/>
    </source>
</evidence>
<feature type="transmembrane region" description="Helical" evidence="10">
    <location>
        <begin position="418"/>
        <end position="437"/>
    </location>
</feature>
<protein>
    <recommendedName>
        <fullName evidence="3">Multidrug export protein MepA</fullName>
    </recommendedName>
</protein>
<dbReference type="NCBIfam" id="TIGR00797">
    <property type="entry name" value="matE"/>
    <property type="match status" value="1"/>
</dbReference>
<dbReference type="AlphaFoldDB" id="A0A929QUF9"/>
<evidence type="ECO:0000256" key="2">
    <source>
        <dbReference type="ARBA" id="ARBA00008417"/>
    </source>
</evidence>
<evidence type="ECO:0000256" key="3">
    <source>
        <dbReference type="ARBA" id="ARBA00022106"/>
    </source>
</evidence>
<feature type="transmembrane region" description="Helical" evidence="10">
    <location>
        <begin position="358"/>
        <end position="379"/>
    </location>
</feature>
<dbReference type="InterPro" id="IPR048279">
    <property type="entry name" value="MdtK-like"/>
</dbReference>
<comment type="subcellular location">
    <subcellularLocation>
        <location evidence="1">Cell membrane</location>
        <topology evidence="1">Multi-pass membrane protein</topology>
    </subcellularLocation>
</comment>
<evidence type="ECO:0000256" key="10">
    <source>
        <dbReference type="SAM" id="Phobius"/>
    </source>
</evidence>
<organism evidence="11 12">
    <name type="scientific">Abiotrophia defectiva</name>
    <name type="common">Streptococcus defectivus</name>
    <dbReference type="NCBI Taxonomy" id="46125"/>
    <lineage>
        <taxon>Bacteria</taxon>
        <taxon>Bacillati</taxon>
        <taxon>Bacillota</taxon>
        <taxon>Bacilli</taxon>
        <taxon>Lactobacillales</taxon>
        <taxon>Aerococcaceae</taxon>
        <taxon>Abiotrophia</taxon>
    </lineage>
</organism>
<feature type="transmembrane region" description="Helical" evidence="10">
    <location>
        <begin position="95"/>
        <end position="118"/>
    </location>
</feature>
<keyword evidence="9" id="KW-0046">Antibiotic resistance</keyword>
<dbReference type="GO" id="GO:0046677">
    <property type="term" value="P:response to antibiotic"/>
    <property type="evidence" value="ECO:0007669"/>
    <property type="project" value="UniProtKB-KW"/>
</dbReference>
<dbReference type="PIRSF" id="PIRSF006603">
    <property type="entry name" value="DinF"/>
    <property type="match status" value="1"/>
</dbReference>
<evidence type="ECO:0000256" key="7">
    <source>
        <dbReference type="ARBA" id="ARBA00022989"/>
    </source>
</evidence>
<proteinExistence type="inferred from homology"/>
<dbReference type="GO" id="GO:0042910">
    <property type="term" value="F:xenobiotic transmembrane transporter activity"/>
    <property type="evidence" value="ECO:0007669"/>
    <property type="project" value="InterPro"/>
</dbReference>
<evidence type="ECO:0000256" key="1">
    <source>
        <dbReference type="ARBA" id="ARBA00004651"/>
    </source>
</evidence>
<name>A0A929QUF9_ABIDE</name>
<evidence type="ECO:0000313" key="12">
    <source>
        <dbReference type="Proteomes" id="UP000757900"/>
    </source>
</evidence>
<dbReference type="Pfam" id="PF01554">
    <property type="entry name" value="MatE"/>
    <property type="match status" value="2"/>
</dbReference>
<keyword evidence="7 10" id="KW-1133">Transmembrane helix</keyword>
<dbReference type="EMBL" id="JABZFV010000273">
    <property type="protein sequence ID" value="MBF0935542.1"/>
    <property type="molecule type" value="Genomic_DNA"/>
</dbReference>
<dbReference type="Proteomes" id="UP000757900">
    <property type="component" value="Unassembled WGS sequence"/>
</dbReference>
<gene>
    <name evidence="11" type="ORF">HXK00_07890</name>
</gene>
<comment type="caution">
    <text evidence="11">The sequence shown here is derived from an EMBL/GenBank/DDBJ whole genome shotgun (WGS) entry which is preliminary data.</text>
</comment>
<dbReference type="InterPro" id="IPR045070">
    <property type="entry name" value="MATE_MepA-like"/>
</dbReference>
<keyword evidence="8 10" id="KW-0472">Membrane</keyword>
<keyword evidence="4" id="KW-0813">Transport</keyword>
<sequence>MQDDMKTQLLTKPPKQLLIQLSIPAVMGMFVIGLYPLMDGIFAGQIIGQVAMAACGVAMPLTYINSGIATLLGMGSASVLARALGKGDQGVVNKVMGNLIFWVLVCSAITTVGGLLLAPYFLDLVGASGEIKALGIRYLHIIFLGSVFVNFTQSANMVIRGEGLMKKAMLIMGLGAAMNIVLDPILMMALGDFAIEGAALATVLSQITQALVTYHYFRKQSQQVKIGPIRIEKELSGQVFAVGVSAMMMQLLFMIQQTLLYKMAFQYGGEMHGTLMAAAIRMYGFSFIPLWGMSQGLQPVVGTNFGAKRYDRVAASVRVFSWGGLLLAGFFWILALALPGQILQLFGVEASLIAQGVGYFRLFYMAFVLYGVMVMAVTFFQAIGDGKKASLIVLGRQLVVFVPLALLLPQWLGVAGVWLAQPLVDTVIILLGVWLMIKEIRKFPASA</sequence>
<feature type="transmembrane region" description="Helical" evidence="10">
    <location>
        <begin position="138"/>
        <end position="159"/>
    </location>
</feature>
<comment type="similarity">
    <text evidence="2">Belongs to the multi antimicrobial extrusion (MATE) (TC 2.A.66.1) family. MepA subfamily.</text>
</comment>
<keyword evidence="6 10" id="KW-0812">Transmembrane</keyword>
<accession>A0A929QUF9</accession>
<evidence type="ECO:0000256" key="6">
    <source>
        <dbReference type="ARBA" id="ARBA00022692"/>
    </source>
</evidence>
<dbReference type="InterPro" id="IPR051327">
    <property type="entry name" value="MATE_MepA_subfamily"/>
</dbReference>